<dbReference type="CDD" id="cd00018">
    <property type="entry name" value="AP2"/>
    <property type="match status" value="1"/>
</dbReference>
<comment type="subcellular location">
    <subcellularLocation>
        <location evidence="1">Nucleus</location>
    </subcellularLocation>
</comment>
<keyword evidence="5" id="KW-0539">Nucleus</keyword>
<dbReference type="PANTHER" id="PTHR31194">
    <property type="entry name" value="SHN SHINE , DNA BINDING / TRANSCRIPTION FACTOR"/>
    <property type="match status" value="1"/>
</dbReference>
<dbReference type="GO" id="GO:0003700">
    <property type="term" value="F:DNA-binding transcription factor activity"/>
    <property type="evidence" value="ECO:0007669"/>
    <property type="project" value="InterPro"/>
</dbReference>
<dbReference type="AlphaFoldDB" id="A0AAD2DHV7"/>
<dbReference type="Pfam" id="PF00847">
    <property type="entry name" value="AP2"/>
    <property type="match status" value="1"/>
</dbReference>
<organism evidence="9 10">
    <name type="scientific">Fraxinus pennsylvanica</name>
    <dbReference type="NCBI Taxonomy" id="56036"/>
    <lineage>
        <taxon>Eukaryota</taxon>
        <taxon>Viridiplantae</taxon>
        <taxon>Streptophyta</taxon>
        <taxon>Embryophyta</taxon>
        <taxon>Tracheophyta</taxon>
        <taxon>Spermatophyta</taxon>
        <taxon>Magnoliopsida</taxon>
        <taxon>eudicotyledons</taxon>
        <taxon>Gunneridae</taxon>
        <taxon>Pentapetalae</taxon>
        <taxon>asterids</taxon>
        <taxon>lamiids</taxon>
        <taxon>Lamiales</taxon>
        <taxon>Oleaceae</taxon>
        <taxon>Oleeae</taxon>
        <taxon>Fraxinus</taxon>
    </lineage>
</organism>
<dbReference type="PRINTS" id="PR00367">
    <property type="entry name" value="ETHRSPELEMNT"/>
</dbReference>
<evidence type="ECO:0000256" key="6">
    <source>
        <dbReference type="ARBA" id="ARBA00024343"/>
    </source>
</evidence>
<evidence type="ECO:0000313" key="10">
    <source>
        <dbReference type="Proteomes" id="UP000834106"/>
    </source>
</evidence>
<dbReference type="GO" id="GO:0003677">
    <property type="term" value="F:DNA binding"/>
    <property type="evidence" value="ECO:0007669"/>
    <property type="project" value="UniProtKB-KW"/>
</dbReference>
<keyword evidence="3" id="KW-0238">DNA-binding</keyword>
<keyword evidence="10" id="KW-1185">Reference proteome</keyword>
<feature type="domain" description="AP2/ERF" evidence="8">
    <location>
        <begin position="45"/>
        <end position="84"/>
    </location>
</feature>
<proteinExistence type="inferred from homology"/>
<dbReference type="InterPro" id="IPR001471">
    <property type="entry name" value="AP2/ERF_dom"/>
</dbReference>
<evidence type="ECO:0000256" key="2">
    <source>
        <dbReference type="ARBA" id="ARBA00023015"/>
    </source>
</evidence>
<dbReference type="SMART" id="SM00380">
    <property type="entry name" value="AP2"/>
    <property type="match status" value="1"/>
</dbReference>
<dbReference type="EMBL" id="OU503036">
    <property type="protein sequence ID" value="CAI9752698.1"/>
    <property type="molecule type" value="Genomic_DNA"/>
</dbReference>
<dbReference type="FunFam" id="3.30.730.10:FF:000005">
    <property type="entry name" value="ethylene-responsive transcription factor RAP2-11"/>
    <property type="match status" value="1"/>
</dbReference>
<dbReference type="Proteomes" id="UP000834106">
    <property type="component" value="Chromosome 1"/>
</dbReference>
<dbReference type="InterPro" id="IPR016177">
    <property type="entry name" value="DNA-bd_dom_sf"/>
</dbReference>
<dbReference type="GO" id="GO:0005634">
    <property type="term" value="C:nucleus"/>
    <property type="evidence" value="ECO:0007669"/>
    <property type="project" value="UniProtKB-SubCell"/>
</dbReference>
<sequence length="123" mass="13523">MARKRKAGAGVDEKQTDKGNVVSQEMVKEAAARAAAATVHQARKRFVGVRQRPSGRWVAEIKDTIQKIRVWLGTFDTAEEAARARPRYRSDSGTAVALSGAAAVWEAKQRWSRASVPMLIDDC</sequence>
<evidence type="ECO:0000259" key="8">
    <source>
        <dbReference type="PROSITE" id="PS51032"/>
    </source>
</evidence>
<evidence type="ECO:0000313" key="9">
    <source>
        <dbReference type="EMBL" id="CAI9752698.1"/>
    </source>
</evidence>
<evidence type="ECO:0000256" key="1">
    <source>
        <dbReference type="ARBA" id="ARBA00004123"/>
    </source>
</evidence>
<gene>
    <name evidence="9" type="ORF">FPE_LOCUS129</name>
</gene>
<name>A0AAD2DHV7_9LAMI</name>
<accession>A0AAD2DHV7</accession>
<evidence type="ECO:0000256" key="4">
    <source>
        <dbReference type="ARBA" id="ARBA00023163"/>
    </source>
</evidence>
<comment type="similarity">
    <text evidence="6">Belongs to the AP2/ERF transcription factor family. ERF subfamily.</text>
</comment>
<keyword evidence="2" id="KW-0805">Transcription regulation</keyword>
<reference evidence="9" key="1">
    <citation type="submission" date="2023-05" db="EMBL/GenBank/DDBJ databases">
        <authorList>
            <person name="Huff M."/>
        </authorList>
    </citation>
    <scope>NUCLEOTIDE SEQUENCE</scope>
</reference>
<protein>
    <recommendedName>
        <fullName evidence="8">AP2/ERF domain-containing protein</fullName>
    </recommendedName>
</protein>
<feature type="region of interest" description="Disordered" evidence="7">
    <location>
        <begin position="1"/>
        <end position="22"/>
    </location>
</feature>
<dbReference type="InterPro" id="IPR036955">
    <property type="entry name" value="AP2/ERF_dom_sf"/>
</dbReference>
<dbReference type="PANTHER" id="PTHR31194:SF197">
    <property type="entry name" value="OS12G0582900 PROTEIN"/>
    <property type="match status" value="1"/>
</dbReference>
<dbReference type="SUPFAM" id="SSF54171">
    <property type="entry name" value="DNA-binding domain"/>
    <property type="match status" value="1"/>
</dbReference>
<dbReference type="InterPro" id="IPR050913">
    <property type="entry name" value="AP2/ERF_ERF"/>
</dbReference>
<evidence type="ECO:0000256" key="7">
    <source>
        <dbReference type="SAM" id="MobiDB-lite"/>
    </source>
</evidence>
<evidence type="ECO:0000256" key="5">
    <source>
        <dbReference type="ARBA" id="ARBA00023242"/>
    </source>
</evidence>
<dbReference type="PROSITE" id="PS51032">
    <property type="entry name" value="AP2_ERF"/>
    <property type="match status" value="1"/>
</dbReference>
<evidence type="ECO:0000256" key="3">
    <source>
        <dbReference type="ARBA" id="ARBA00023125"/>
    </source>
</evidence>
<dbReference type="Gene3D" id="3.30.730.10">
    <property type="entry name" value="AP2/ERF domain"/>
    <property type="match status" value="1"/>
</dbReference>
<keyword evidence="4" id="KW-0804">Transcription</keyword>